<gene>
    <name evidence="2" type="ORF">BGC33_12395</name>
</gene>
<protein>
    <recommendedName>
        <fullName evidence="1">Endonuclease GajA/Old nuclease/RecF-like AAA domain-containing protein</fullName>
    </recommendedName>
</protein>
<dbReference type="InterPro" id="IPR041685">
    <property type="entry name" value="AAA_GajA/Old/RecF-like"/>
</dbReference>
<dbReference type="PANTHER" id="PTHR32182:SF22">
    <property type="entry name" value="ATP-DEPENDENT ENDONUCLEASE, OLD FAMILY-RELATED"/>
    <property type="match status" value="1"/>
</dbReference>
<comment type="caution">
    <text evidence="2">The sequence shown here is derived from an EMBL/GenBank/DDBJ whole genome shotgun (WGS) entry which is preliminary data.</text>
</comment>
<accession>A0A1J8P2T6</accession>
<dbReference type="AlphaFoldDB" id="A0A1J8P2T6"/>
<reference evidence="3" key="1">
    <citation type="submission" date="2016-09" db="EMBL/GenBank/DDBJ databases">
        <title>Genome Sequence of Bathymodiolus thermophilus sulfur-oxidizing gill endosymbiont.</title>
        <authorList>
            <person name="Ponnudurai R."/>
            <person name="Kleiner M."/>
            <person name="Sayavedra L."/>
            <person name="Thuermer A."/>
            <person name="Felbeck H."/>
            <person name="Schlueter R."/>
            <person name="Schweder T."/>
            <person name="Markert S."/>
        </authorList>
    </citation>
    <scope>NUCLEOTIDE SEQUENCE [LARGE SCALE GENOMIC DNA]</scope>
    <source>
        <strain evidence="3">BAT/CrabSpa'14</strain>
    </source>
</reference>
<name>A0A1J8P2T6_9GAMM</name>
<proteinExistence type="predicted"/>
<dbReference type="Pfam" id="PF13175">
    <property type="entry name" value="AAA_15"/>
    <property type="match status" value="1"/>
</dbReference>
<dbReference type="Gene3D" id="3.40.50.300">
    <property type="entry name" value="P-loop containing nucleotide triphosphate hydrolases"/>
    <property type="match status" value="1"/>
</dbReference>
<dbReference type="GO" id="GO:0006302">
    <property type="term" value="P:double-strand break repair"/>
    <property type="evidence" value="ECO:0007669"/>
    <property type="project" value="TreeGrafter"/>
</dbReference>
<evidence type="ECO:0000313" key="3">
    <source>
        <dbReference type="Proteomes" id="UP000182798"/>
    </source>
</evidence>
<evidence type="ECO:0000313" key="2">
    <source>
        <dbReference type="EMBL" id="OJA03598.1"/>
    </source>
</evidence>
<dbReference type="GO" id="GO:0000731">
    <property type="term" value="P:DNA synthesis involved in DNA repair"/>
    <property type="evidence" value="ECO:0007669"/>
    <property type="project" value="TreeGrafter"/>
</dbReference>
<dbReference type="Proteomes" id="UP000182798">
    <property type="component" value="Unassembled WGS sequence"/>
</dbReference>
<dbReference type="PANTHER" id="PTHR32182">
    <property type="entry name" value="DNA REPLICATION AND REPAIR PROTEIN RECF"/>
    <property type="match status" value="1"/>
</dbReference>
<dbReference type="OrthoDB" id="5572477at2"/>
<dbReference type="InterPro" id="IPR027417">
    <property type="entry name" value="P-loop_NTPase"/>
</dbReference>
<dbReference type="EMBL" id="MIQH01000442">
    <property type="protein sequence ID" value="OJA03598.1"/>
    <property type="molecule type" value="Genomic_DNA"/>
</dbReference>
<dbReference type="RefSeq" id="WP_143108657.1">
    <property type="nucleotide sequence ID" value="NZ_MIQH01000442.1"/>
</dbReference>
<feature type="domain" description="Endonuclease GajA/Old nuclease/RecF-like AAA" evidence="1">
    <location>
        <begin position="6"/>
        <end position="48"/>
    </location>
</feature>
<feature type="non-terminal residue" evidence="2">
    <location>
        <position position="61"/>
    </location>
</feature>
<organism evidence="2 3">
    <name type="scientific">Bathymodiolus thermophilus thioautotrophic gill symbiont</name>
    <dbReference type="NCBI Taxonomy" id="2360"/>
    <lineage>
        <taxon>Bacteria</taxon>
        <taxon>Pseudomonadati</taxon>
        <taxon>Pseudomonadota</taxon>
        <taxon>Gammaproteobacteria</taxon>
        <taxon>sulfur-oxidizing symbionts</taxon>
    </lineage>
</organism>
<evidence type="ECO:0000259" key="1">
    <source>
        <dbReference type="Pfam" id="PF13175"/>
    </source>
</evidence>
<dbReference type="SUPFAM" id="SSF52540">
    <property type="entry name" value="P-loop containing nucleoside triphosphate hydrolases"/>
    <property type="match status" value="1"/>
</dbReference>
<sequence length="61" mass="6921">MNNNNLSHIKIQGFKSIKELDLEMKPINVLIGANGAGKSNFISVFKLLDLIYKQKLQTYIL</sequence>